<comment type="caution">
    <text evidence="6">The sequence shown here is derived from an EMBL/GenBank/DDBJ whole genome shotgun (WGS) entry which is preliminary data.</text>
</comment>
<keyword evidence="4" id="KW-1133">Transmembrane helix</keyword>
<evidence type="ECO:0000256" key="2">
    <source>
        <dbReference type="ARBA" id="ARBA00034247"/>
    </source>
</evidence>
<dbReference type="EC" id="2.7.7.65" evidence="1"/>
<keyword evidence="3" id="KW-0175">Coiled coil</keyword>
<dbReference type="NCBIfam" id="TIGR00254">
    <property type="entry name" value="GGDEF"/>
    <property type="match status" value="1"/>
</dbReference>
<keyword evidence="4" id="KW-0472">Membrane</keyword>
<name>A0ABX1KS55_9GAMM</name>
<feature type="transmembrane region" description="Helical" evidence="4">
    <location>
        <begin position="189"/>
        <end position="211"/>
    </location>
</feature>
<feature type="transmembrane region" description="Helical" evidence="4">
    <location>
        <begin position="152"/>
        <end position="169"/>
    </location>
</feature>
<organism evidence="6 7">
    <name type="scientific">Shewanella oncorhynchi</name>
    <dbReference type="NCBI Taxonomy" id="2726434"/>
    <lineage>
        <taxon>Bacteria</taxon>
        <taxon>Pseudomonadati</taxon>
        <taxon>Pseudomonadota</taxon>
        <taxon>Gammaproteobacteria</taxon>
        <taxon>Alteromonadales</taxon>
        <taxon>Shewanellaceae</taxon>
        <taxon>Shewanella</taxon>
    </lineage>
</organism>
<dbReference type="EMBL" id="JABAEB010000009">
    <property type="protein sequence ID" value="NLQ24249.1"/>
    <property type="molecule type" value="Genomic_DNA"/>
</dbReference>
<comment type="catalytic activity">
    <reaction evidence="2">
        <text>2 GTP = 3',3'-c-di-GMP + 2 diphosphate</text>
        <dbReference type="Rhea" id="RHEA:24898"/>
        <dbReference type="ChEBI" id="CHEBI:33019"/>
        <dbReference type="ChEBI" id="CHEBI:37565"/>
        <dbReference type="ChEBI" id="CHEBI:58805"/>
        <dbReference type="EC" id="2.7.7.65"/>
    </reaction>
</comment>
<feature type="transmembrane region" description="Helical" evidence="4">
    <location>
        <begin position="109"/>
        <end position="132"/>
    </location>
</feature>
<keyword evidence="7" id="KW-1185">Reference proteome</keyword>
<evidence type="ECO:0000313" key="7">
    <source>
        <dbReference type="Proteomes" id="UP000527352"/>
    </source>
</evidence>
<dbReference type="SMART" id="SM00267">
    <property type="entry name" value="GGDEF"/>
    <property type="match status" value="1"/>
</dbReference>
<dbReference type="Pfam" id="PF00990">
    <property type="entry name" value="GGDEF"/>
    <property type="match status" value="1"/>
</dbReference>
<sequence length="733" mass="82972">MTYDFPILKGFSLHLSSVNFAHCRFALVLGLLGFVVNLLPIPLFANINLILGNMAIVIVAILLGPWYALITALLSATGLVLVWSDSYAYILFSLEAIVLGFARLKDIRILYASILYWCFIGMPLFGILAMNFTEIPTSHIHFITIKQGVNGILYAALAELSVVTIPFLWHFKDKITNRTRRLFSSRLNYLFILIITVCLLITSLTFNRMFIDKQQVLINRNIQDTATLLAHSVENYLYDSEEALINIAQFLSQSNQSNWQDVLSKKHNDRPRFTTMLIASPQGTFLLASVKTQIASFNLDEKSVLQAATPYLAPSLEKRKVTITPAQLAPNLSNDVIVGINTPIFAENDDMNIIGILESNLDLNYISKIDEQDLHDSEQAIILIDNKKNILYASKKLNLTPLSPFIFTKGDKEYKTLMPLMNISKNNDTKGIPEYVYTERSLANGWHIYVIKPFAPLLVLAEQQYISTFLAVLCSLLAVYFISKATSRLLTEPLSYLAKHFSHSRHEKFEHYCLNDDTPAEVYSLYESLEANQNALLAHQAELEQKVQQRTQELESANAKLKLLAERDPLTHLFNRRYSETQFQHIQKMCARNKATIAVVVMDLDFFKKVNDNHGHLGGDECLKVMAKALSQHFKRDTDLVARYGGEEFLLILPIEDKKNVEQHLNDFRQKIAEISITNPADKTTFNVTVSIGAIFADANFSEDLDIWIKQADDNLYLAKHQGRNCVICTQGG</sequence>
<feature type="transmembrane region" description="Helical" evidence="4">
    <location>
        <begin position="25"/>
        <end position="44"/>
    </location>
</feature>
<feature type="coiled-coil region" evidence="3">
    <location>
        <begin position="526"/>
        <end position="567"/>
    </location>
</feature>
<feature type="transmembrane region" description="Helical" evidence="4">
    <location>
        <begin position="56"/>
        <end position="80"/>
    </location>
</feature>
<proteinExistence type="predicted"/>
<dbReference type="Gene3D" id="3.30.70.270">
    <property type="match status" value="1"/>
</dbReference>
<protein>
    <recommendedName>
        <fullName evidence="1">diguanylate cyclase</fullName>
        <ecNumber evidence="1">2.7.7.65</ecNumber>
    </recommendedName>
</protein>
<feature type="transmembrane region" description="Helical" evidence="4">
    <location>
        <begin position="86"/>
        <end position="102"/>
    </location>
</feature>
<gene>
    <name evidence="6" type="ORF">HGO26_15360</name>
</gene>
<evidence type="ECO:0000256" key="4">
    <source>
        <dbReference type="SAM" id="Phobius"/>
    </source>
</evidence>
<evidence type="ECO:0000313" key="6">
    <source>
        <dbReference type="EMBL" id="NLQ24249.1"/>
    </source>
</evidence>
<evidence type="ECO:0000259" key="5">
    <source>
        <dbReference type="PROSITE" id="PS50887"/>
    </source>
</evidence>
<dbReference type="PANTHER" id="PTHR45138:SF9">
    <property type="entry name" value="DIGUANYLATE CYCLASE DGCM-RELATED"/>
    <property type="match status" value="1"/>
</dbReference>
<dbReference type="PROSITE" id="PS50887">
    <property type="entry name" value="GGDEF"/>
    <property type="match status" value="1"/>
</dbReference>
<dbReference type="Proteomes" id="UP000527352">
    <property type="component" value="Unassembled WGS sequence"/>
</dbReference>
<dbReference type="InterPro" id="IPR043128">
    <property type="entry name" value="Rev_trsase/Diguanyl_cyclase"/>
</dbReference>
<dbReference type="InterPro" id="IPR050469">
    <property type="entry name" value="Diguanylate_Cyclase"/>
</dbReference>
<reference evidence="6 7" key="1">
    <citation type="submission" date="2020-04" db="EMBL/GenBank/DDBJ databases">
        <title>The first description of lens atrophy caused by putative novel Shewanella sp. that is a new emerging pathogen for cultured rainbow trout?</title>
        <authorList>
            <person name="Saticioglu I.B."/>
            <person name="Duman M."/>
            <person name="Altun S."/>
        </authorList>
    </citation>
    <scope>NUCLEOTIDE SEQUENCE [LARGE SCALE GENOMIC DNA]</scope>
    <source>
        <strain evidence="6 7">S-1</strain>
    </source>
</reference>
<evidence type="ECO:0000256" key="3">
    <source>
        <dbReference type="SAM" id="Coils"/>
    </source>
</evidence>
<keyword evidence="4" id="KW-0812">Transmembrane</keyword>
<dbReference type="InterPro" id="IPR000160">
    <property type="entry name" value="GGDEF_dom"/>
</dbReference>
<accession>A0ABX1KS55</accession>
<evidence type="ECO:0000256" key="1">
    <source>
        <dbReference type="ARBA" id="ARBA00012528"/>
    </source>
</evidence>
<dbReference type="SUPFAM" id="SSF55073">
    <property type="entry name" value="Nucleotide cyclase"/>
    <property type="match status" value="1"/>
</dbReference>
<dbReference type="CDD" id="cd01949">
    <property type="entry name" value="GGDEF"/>
    <property type="match status" value="1"/>
</dbReference>
<dbReference type="InterPro" id="IPR029787">
    <property type="entry name" value="Nucleotide_cyclase"/>
</dbReference>
<dbReference type="PANTHER" id="PTHR45138">
    <property type="entry name" value="REGULATORY COMPONENTS OF SENSORY TRANSDUCTION SYSTEM"/>
    <property type="match status" value="1"/>
</dbReference>
<feature type="domain" description="GGDEF" evidence="5">
    <location>
        <begin position="595"/>
        <end position="732"/>
    </location>
</feature>